<reference evidence="2" key="1">
    <citation type="submission" date="2022-12" db="EMBL/GenBank/DDBJ databases">
        <title>Draft genome assemblies for two species of Escallonia (Escalloniales).</title>
        <authorList>
            <person name="Chanderbali A."/>
            <person name="Dervinis C."/>
            <person name="Anghel I."/>
            <person name="Soltis D."/>
            <person name="Soltis P."/>
            <person name="Zapata F."/>
        </authorList>
    </citation>
    <scope>NUCLEOTIDE SEQUENCE</scope>
    <source>
        <strain evidence="2">UCBG92.1500</strain>
        <tissue evidence="2">Leaf</tissue>
    </source>
</reference>
<dbReference type="Proteomes" id="UP001187471">
    <property type="component" value="Unassembled WGS sequence"/>
</dbReference>
<keyword evidence="1" id="KW-0812">Transmembrane</keyword>
<comment type="caution">
    <text evidence="2">The sequence shown here is derived from an EMBL/GenBank/DDBJ whole genome shotgun (WGS) entry which is preliminary data.</text>
</comment>
<feature type="transmembrane region" description="Helical" evidence="1">
    <location>
        <begin position="6"/>
        <end position="25"/>
    </location>
</feature>
<feature type="transmembrane region" description="Helical" evidence="1">
    <location>
        <begin position="108"/>
        <end position="129"/>
    </location>
</feature>
<organism evidence="2 3">
    <name type="scientific">Escallonia rubra</name>
    <dbReference type="NCBI Taxonomy" id="112253"/>
    <lineage>
        <taxon>Eukaryota</taxon>
        <taxon>Viridiplantae</taxon>
        <taxon>Streptophyta</taxon>
        <taxon>Embryophyta</taxon>
        <taxon>Tracheophyta</taxon>
        <taxon>Spermatophyta</taxon>
        <taxon>Magnoliopsida</taxon>
        <taxon>eudicotyledons</taxon>
        <taxon>Gunneridae</taxon>
        <taxon>Pentapetalae</taxon>
        <taxon>asterids</taxon>
        <taxon>campanulids</taxon>
        <taxon>Escalloniales</taxon>
        <taxon>Escalloniaceae</taxon>
        <taxon>Escallonia</taxon>
    </lineage>
</organism>
<feature type="transmembrane region" description="Helical" evidence="1">
    <location>
        <begin position="63"/>
        <end position="88"/>
    </location>
</feature>
<dbReference type="AlphaFoldDB" id="A0AA88UHQ1"/>
<evidence type="ECO:0000313" key="3">
    <source>
        <dbReference type="Proteomes" id="UP001187471"/>
    </source>
</evidence>
<proteinExistence type="predicted"/>
<evidence type="ECO:0000256" key="1">
    <source>
        <dbReference type="SAM" id="Phobius"/>
    </source>
</evidence>
<keyword evidence="3" id="KW-1185">Reference proteome</keyword>
<evidence type="ECO:0000313" key="2">
    <source>
        <dbReference type="EMBL" id="KAK2985379.1"/>
    </source>
</evidence>
<protein>
    <submittedName>
        <fullName evidence="2">Uncharacterized protein</fullName>
    </submittedName>
</protein>
<accession>A0AA88UHQ1</accession>
<sequence>MESIPGWQLLFLGGIVSWILISSMLDVAQKIRSLTQPWVSRHVISGAPMILQIQRYQHGLLDAFFSGLSCVVSVPFYTTFLPLLFWVAGVQQTYHQFHHESVPRIFTPQLTITAFAGRMLVGIPTILLVKFCSKALAKWILPISANALGIPIRSTSYIPALIGSPTSKKSDDAKQSGYFQKLLFFTRQDTFDVDTGIRLLQYAGLAWSVVDLVPSLFSHLSL</sequence>
<gene>
    <name evidence="2" type="ORF">RJ640_029336</name>
</gene>
<dbReference type="EMBL" id="JAVXUO010001164">
    <property type="protein sequence ID" value="KAK2985379.1"/>
    <property type="molecule type" value="Genomic_DNA"/>
</dbReference>
<keyword evidence="1" id="KW-1133">Transmembrane helix</keyword>
<name>A0AA88UHQ1_9ASTE</name>
<keyword evidence="1" id="KW-0472">Membrane</keyword>